<dbReference type="Proteomes" id="UP001642501">
    <property type="component" value="Unassembled WGS sequence"/>
</dbReference>
<feature type="region of interest" description="Disordered" evidence="1">
    <location>
        <begin position="436"/>
        <end position="457"/>
    </location>
</feature>
<evidence type="ECO:0000313" key="3">
    <source>
        <dbReference type="Proteomes" id="UP001642501"/>
    </source>
</evidence>
<accession>A0ABP0D678</accession>
<comment type="caution">
    <text evidence="2">The sequence shown here is derived from an EMBL/GenBank/DDBJ whole genome shotgun (WGS) entry which is preliminary data.</text>
</comment>
<gene>
    <name evidence="2" type="ORF">SEPCBS57363_000712</name>
</gene>
<evidence type="ECO:0000313" key="2">
    <source>
        <dbReference type="EMBL" id="CAK7263718.1"/>
    </source>
</evidence>
<proteinExistence type="predicted"/>
<feature type="compositionally biased region" description="Low complexity" evidence="1">
    <location>
        <begin position="441"/>
        <end position="457"/>
    </location>
</feature>
<reference evidence="2 3" key="1">
    <citation type="submission" date="2024-01" db="EMBL/GenBank/DDBJ databases">
        <authorList>
            <person name="Allen C."/>
            <person name="Tagirdzhanova G."/>
        </authorList>
    </citation>
    <scope>NUCLEOTIDE SEQUENCE [LARGE SCALE GENOMIC DNA]</scope>
    <source>
        <strain evidence="2 3">CBS 573.63</strain>
    </source>
</reference>
<protein>
    <submittedName>
        <fullName evidence="2">Uncharacterized protein</fullName>
    </submittedName>
</protein>
<sequence length="854" mass="93489">MAPRSASRCCRAVYGGLACPYSSNASISATTQSDSIWITDLVLASAFTTYCSRTTSVLAPPGTARRFASNVPGPLESRRRLGRRQMTDQLNLQLSLHPAGAVPPPIWALPNSPDLRQWQWTPPRDTIQGLRQADSTGSGTFIFPFEMPRWLTDLGSNVVDSTAAVETQPQQKESIAAQQLYGKLEVWRTEAAKLSETAFMSQLDDLCGEYQTQLRLAALTVEEAHNAFCQIWAVLLEKGDNLDAHASLLFAAMLQGIRECPLLQEQDFGAAFWRELYVCVAQLSPRNSNAKTSTATAAMALNTLLATPPLFLSQFVDLLPLHLITIFTSHATSMTEMSANTTAAAEAQTHELAKKVAQALQHMHFESNGSFLDRTTQLLLAPISYSPPLISDDGIPATNGLASMVGPAWLLTLAHIPQVRQDYLFQTLSQLLQPIAASPPSKTGSASTETTATQSSGTTWHMRHVDMCELLLAQWISRGYVTLPVQKSFRSTMTTIFAQECDLSGHHGHRDHPAALAALALSVFWPKHSRFQCVALYLSLLRGLQARGGDAAAAKSDLVSSVTALCKRMQAVSVSPSAQSTAASTTLKLPPVAFFESLAWAMDDEFAAVHLHELHVSTYAGLQAAQDSCSSPAQQPALWSVAFWDNFADRLAAALDSGVLTASQVCYALDLPARATWVRRSFKAAQTAQTTQTTAALVPKSTTRATYKPARKSLGAATVALVEKVAVRFALDPDLTPRQALRGVEHCWYFLAAHGGRRTGSKDRDHPTSATVLRALFHLLTRDLEDAMPGRTSRLRWFLSIVEREYSSAEASISGHALERWRASAKQFRKAEEWRLLREVQNVLDGRWTTRLFK</sequence>
<organism evidence="2 3">
    <name type="scientific">Sporothrix epigloea</name>
    <dbReference type="NCBI Taxonomy" id="1892477"/>
    <lineage>
        <taxon>Eukaryota</taxon>
        <taxon>Fungi</taxon>
        <taxon>Dikarya</taxon>
        <taxon>Ascomycota</taxon>
        <taxon>Pezizomycotina</taxon>
        <taxon>Sordariomycetes</taxon>
        <taxon>Sordariomycetidae</taxon>
        <taxon>Ophiostomatales</taxon>
        <taxon>Ophiostomataceae</taxon>
        <taxon>Sporothrix</taxon>
    </lineage>
</organism>
<dbReference type="EMBL" id="CAWUOM010000006">
    <property type="protein sequence ID" value="CAK7263718.1"/>
    <property type="molecule type" value="Genomic_DNA"/>
</dbReference>
<evidence type="ECO:0000256" key="1">
    <source>
        <dbReference type="SAM" id="MobiDB-lite"/>
    </source>
</evidence>
<name>A0ABP0D678_9PEZI</name>
<keyword evidence="3" id="KW-1185">Reference proteome</keyword>